<dbReference type="SUPFAM" id="SSF90112">
    <property type="entry name" value="Neurotransmitter-gated ion-channel transmembrane pore"/>
    <property type="match status" value="1"/>
</dbReference>
<dbReference type="InterPro" id="IPR018000">
    <property type="entry name" value="Neurotransmitter_ion_chnl_CS"/>
</dbReference>
<dbReference type="AlphaFoldDB" id="A0A0L8HL42"/>
<dbReference type="GO" id="GO:0004888">
    <property type="term" value="F:transmembrane signaling receptor activity"/>
    <property type="evidence" value="ECO:0007669"/>
    <property type="project" value="InterPro"/>
</dbReference>
<reference evidence="9" key="1">
    <citation type="submission" date="2015-07" db="EMBL/GenBank/DDBJ databases">
        <title>MeaNS - Measles Nucleotide Surveillance Program.</title>
        <authorList>
            <person name="Tran T."/>
            <person name="Druce J."/>
        </authorList>
    </citation>
    <scope>NUCLEOTIDE SEQUENCE</scope>
    <source>
        <strain evidence="9">UCB-OBI-ISO-001</strain>
        <tissue evidence="9">Gonad</tissue>
    </source>
</reference>
<gene>
    <name evidence="9" type="ORF">OCBIM_22012265mg</name>
</gene>
<dbReference type="Gene3D" id="1.20.58.390">
    <property type="entry name" value="Neurotransmitter-gated ion-channel transmembrane domain"/>
    <property type="match status" value="1"/>
</dbReference>
<evidence type="ECO:0000256" key="4">
    <source>
        <dbReference type="ARBA" id="ARBA00023136"/>
    </source>
</evidence>
<feature type="transmembrane region" description="Helical" evidence="5">
    <location>
        <begin position="360"/>
        <end position="379"/>
    </location>
</feature>
<evidence type="ECO:0000256" key="3">
    <source>
        <dbReference type="ARBA" id="ARBA00022989"/>
    </source>
</evidence>
<dbReference type="InterPro" id="IPR036734">
    <property type="entry name" value="Neur_chan_lig-bd_sf"/>
</dbReference>
<dbReference type="InterPro" id="IPR006201">
    <property type="entry name" value="Neur_channel"/>
</dbReference>
<dbReference type="PANTHER" id="PTHR18945">
    <property type="entry name" value="NEUROTRANSMITTER GATED ION CHANNEL"/>
    <property type="match status" value="1"/>
</dbReference>
<dbReference type="PROSITE" id="PS00236">
    <property type="entry name" value="NEUROTR_ION_CHANNEL"/>
    <property type="match status" value="1"/>
</dbReference>
<evidence type="ECO:0000256" key="6">
    <source>
        <dbReference type="SAM" id="SignalP"/>
    </source>
</evidence>
<keyword evidence="3 5" id="KW-1133">Transmembrane helix</keyword>
<evidence type="ECO:0000256" key="2">
    <source>
        <dbReference type="ARBA" id="ARBA00022692"/>
    </source>
</evidence>
<feature type="domain" description="Neurotransmitter-gated ion-channel transmembrane" evidence="8">
    <location>
        <begin position="223"/>
        <end position="306"/>
    </location>
</feature>
<evidence type="ECO:0000313" key="9">
    <source>
        <dbReference type="EMBL" id="KOF89937.1"/>
    </source>
</evidence>
<protein>
    <submittedName>
        <fullName evidence="9">Uncharacterized protein</fullName>
    </submittedName>
</protein>
<feature type="transmembrane region" description="Helical" evidence="5">
    <location>
        <begin position="276"/>
        <end position="300"/>
    </location>
</feature>
<dbReference type="STRING" id="37653.A0A0L8HL42"/>
<accession>A0A0L8HL42</accession>
<evidence type="ECO:0000259" key="8">
    <source>
        <dbReference type="Pfam" id="PF02932"/>
    </source>
</evidence>
<dbReference type="GO" id="GO:0016020">
    <property type="term" value="C:membrane"/>
    <property type="evidence" value="ECO:0007669"/>
    <property type="project" value="UniProtKB-SubCell"/>
</dbReference>
<dbReference type="InterPro" id="IPR038050">
    <property type="entry name" value="Neuro_actylchol_rec"/>
</dbReference>
<sequence>MKLIAVLIFTLIGSISSKRSALRDMLLKKYDKTKRPVEYDDDILYANVSLTLKKIIELDILKGDIASNLILGFEWNDVNLKWTDSQYNISYINVKLSDVWYPNIQICNSVTGKFSFDDNKEVTVNRNGDVNLYIDKIFETYCRINVEKYPFDEHECDISVCFEHQMYVEETVGEFDYEVKLQSASNQWDFNFEKSDVENDNIVAVGFIIYGKRKVSSATITKIIPPIMLTLLVLSVHLLPPESGEKVSVAITVFLTNIVFLSETEKILGNNSQDASIYLMYLLILTLVSGCSSVFSIIVCKLYANQTGANTNSAPEITQESNGQRNRVGVSEISDEQNIKITATKPCKKHLLTYKKLDQIILLIIVIFLLLFIIISVSTSS</sequence>
<keyword evidence="2 5" id="KW-0812">Transmembrane</keyword>
<evidence type="ECO:0000259" key="7">
    <source>
        <dbReference type="Pfam" id="PF02931"/>
    </source>
</evidence>
<dbReference type="InterPro" id="IPR006029">
    <property type="entry name" value="Neurotrans-gated_channel_TM"/>
</dbReference>
<dbReference type="GO" id="GO:0005230">
    <property type="term" value="F:extracellular ligand-gated monoatomic ion channel activity"/>
    <property type="evidence" value="ECO:0007669"/>
    <property type="project" value="InterPro"/>
</dbReference>
<dbReference type="Pfam" id="PF02932">
    <property type="entry name" value="Neur_chan_memb"/>
    <property type="match status" value="1"/>
</dbReference>
<comment type="subcellular location">
    <subcellularLocation>
        <location evidence="1">Membrane</location>
        <topology evidence="1">Multi-pass membrane protein</topology>
    </subcellularLocation>
</comment>
<dbReference type="OrthoDB" id="6076271at2759"/>
<dbReference type="InterPro" id="IPR036719">
    <property type="entry name" value="Neuro-gated_channel_TM_sf"/>
</dbReference>
<feature type="chain" id="PRO_5005583751" evidence="6">
    <location>
        <begin position="18"/>
        <end position="381"/>
    </location>
</feature>
<keyword evidence="4 5" id="KW-0472">Membrane</keyword>
<dbReference type="CDD" id="cd19051">
    <property type="entry name" value="LGIC_TM_cation"/>
    <property type="match status" value="1"/>
</dbReference>
<evidence type="ECO:0000256" key="5">
    <source>
        <dbReference type="SAM" id="Phobius"/>
    </source>
</evidence>
<organism evidence="9">
    <name type="scientific">Octopus bimaculoides</name>
    <name type="common">California two-spotted octopus</name>
    <dbReference type="NCBI Taxonomy" id="37653"/>
    <lineage>
        <taxon>Eukaryota</taxon>
        <taxon>Metazoa</taxon>
        <taxon>Spiralia</taxon>
        <taxon>Lophotrochozoa</taxon>
        <taxon>Mollusca</taxon>
        <taxon>Cephalopoda</taxon>
        <taxon>Coleoidea</taxon>
        <taxon>Octopodiformes</taxon>
        <taxon>Octopoda</taxon>
        <taxon>Incirrata</taxon>
        <taxon>Octopodidae</taxon>
        <taxon>Octopus</taxon>
    </lineage>
</organism>
<dbReference type="CDD" id="cd18989">
    <property type="entry name" value="LGIC_ECD_cation"/>
    <property type="match status" value="1"/>
</dbReference>
<keyword evidence="6" id="KW-0732">Signal</keyword>
<proteinExistence type="predicted"/>
<dbReference type="EMBL" id="KQ417896">
    <property type="protein sequence ID" value="KOF89937.1"/>
    <property type="molecule type" value="Genomic_DNA"/>
</dbReference>
<feature type="signal peptide" evidence="6">
    <location>
        <begin position="1"/>
        <end position="17"/>
    </location>
</feature>
<name>A0A0L8HL42_OCTBM</name>
<feature type="domain" description="Neurotransmitter-gated ion-channel ligand-binding" evidence="7">
    <location>
        <begin position="21"/>
        <end position="172"/>
    </location>
</feature>
<evidence type="ECO:0000256" key="1">
    <source>
        <dbReference type="ARBA" id="ARBA00004141"/>
    </source>
</evidence>
<dbReference type="SUPFAM" id="SSF63712">
    <property type="entry name" value="Nicotinic receptor ligand binding domain-like"/>
    <property type="match status" value="1"/>
</dbReference>
<dbReference type="Pfam" id="PF02931">
    <property type="entry name" value="Neur_chan_LBD"/>
    <property type="match status" value="1"/>
</dbReference>
<dbReference type="OMA" id="ETYCRIN"/>
<dbReference type="Gene3D" id="2.70.170.10">
    <property type="entry name" value="Neurotransmitter-gated ion-channel ligand-binding domain"/>
    <property type="match status" value="1"/>
</dbReference>
<dbReference type="InterPro" id="IPR006202">
    <property type="entry name" value="Neur_chan_lig-bd"/>
</dbReference>